<dbReference type="AlphaFoldDB" id="A0A0L6V3B0"/>
<name>A0A0L6V3B0_9BASI</name>
<proteinExistence type="predicted"/>
<protein>
    <submittedName>
        <fullName evidence="1">Uncharacterized protein</fullName>
    </submittedName>
</protein>
<evidence type="ECO:0000313" key="1">
    <source>
        <dbReference type="EMBL" id="KNZ55002.1"/>
    </source>
</evidence>
<organism evidence="1 2">
    <name type="scientific">Puccinia sorghi</name>
    <dbReference type="NCBI Taxonomy" id="27349"/>
    <lineage>
        <taxon>Eukaryota</taxon>
        <taxon>Fungi</taxon>
        <taxon>Dikarya</taxon>
        <taxon>Basidiomycota</taxon>
        <taxon>Pucciniomycotina</taxon>
        <taxon>Pucciniomycetes</taxon>
        <taxon>Pucciniales</taxon>
        <taxon>Pucciniaceae</taxon>
        <taxon>Puccinia</taxon>
    </lineage>
</organism>
<comment type="caution">
    <text evidence="1">The sequence shown here is derived from an EMBL/GenBank/DDBJ whole genome shotgun (WGS) entry which is preliminary data.</text>
</comment>
<dbReference type="VEuPathDB" id="FungiDB:VP01_2799g3"/>
<gene>
    <name evidence="1" type="ORF">VP01_2799g3</name>
</gene>
<reference evidence="1 2" key="1">
    <citation type="submission" date="2015-08" db="EMBL/GenBank/DDBJ databases">
        <title>Next Generation Sequencing and Analysis of the Genome of Puccinia sorghi L Schw, the Causal Agent of Maize Common Rust.</title>
        <authorList>
            <person name="Rochi L."/>
            <person name="Burguener G."/>
            <person name="Darino M."/>
            <person name="Turjanski A."/>
            <person name="Kreff E."/>
            <person name="Dieguez M.J."/>
            <person name="Sacco F."/>
        </authorList>
    </citation>
    <scope>NUCLEOTIDE SEQUENCE [LARGE SCALE GENOMIC DNA]</scope>
    <source>
        <strain evidence="1 2">RO10H11247</strain>
    </source>
</reference>
<dbReference type="Proteomes" id="UP000037035">
    <property type="component" value="Unassembled WGS sequence"/>
</dbReference>
<sequence>PSNTPGKRNCQILIMIDSTHNTVKNCFLFEGKKVSLYLVLICDPLTGKVLPI</sequence>
<keyword evidence="2" id="KW-1185">Reference proteome</keyword>
<feature type="non-terminal residue" evidence="1">
    <location>
        <position position="1"/>
    </location>
</feature>
<accession>A0A0L6V3B0</accession>
<dbReference type="EMBL" id="LAVV01007722">
    <property type="protein sequence ID" value="KNZ55002.1"/>
    <property type="molecule type" value="Genomic_DNA"/>
</dbReference>
<dbReference type="OrthoDB" id="2506357at2759"/>
<evidence type="ECO:0000313" key="2">
    <source>
        <dbReference type="Proteomes" id="UP000037035"/>
    </source>
</evidence>